<dbReference type="EMBL" id="MTKT01000553">
    <property type="protein sequence ID" value="OWM90146.1"/>
    <property type="molecule type" value="Genomic_DNA"/>
</dbReference>
<name>A0A218XZS4_PUNGR</name>
<dbReference type="Pfam" id="PF03140">
    <property type="entry name" value="DUF247"/>
    <property type="match status" value="1"/>
</dbReference>
<keyword evidence="4" id="KW-1185">Reference proteome</keyword>
<organism evidence="1 3">
    <name type="scientific">Punica granatum</name>
    <name type="common">Pomegranate</name>
    <dbReference type="NCBI Taxonomy" id="22663"/>
    <lineage>
        <taxon>Eukaryota</taxon>
        <taxon>Viridiplantae</taxon>
        <taxon>Streptophyta</taxon>
        <taxon>Embryophyta</taxon>
        <taxon>Tracheophyta</taxon>
        <taxon>Spermatophyta</taxon>
        <taxon>Magnoliopsida</taxon>
        <taxon>eudicotyledons</taxon>
        <taxon>Gunneridae</taxon>
        <taxon>Pentapetalae</taxon>
        <taxon>rosids</taxon>
        <taxon>malvids</taxon>
        <taxon>Myrtales</taxon>
        <taxon>Lythraceae</taxon>
        <taxon>Punica</taxon>
    </lineage>
</organism>
<gene>
    <name evidence="1" type="ORF">CDL15_Pgr006467</name>
    <name evidence="2" type="ORF">CRG98_038330</name>
</gene>
<dbReference type="STRING" id="22663.A0A218XZS4"/>
<evidence type="ECO:0000313" key="1">
    <source>
        <dbReference type="EMBL" id="OWM90146.1"/>
    </source>
</evidence>
<protein>
    <submittedName>
        <fullName evidence="1">Uncharacterized protein</fullName>
    </submittedName>
</protein>
<accession>A0A218XZS4</accession>
<sequence>MAFHVDLVLIGPYHGRGSWLQVGQLHKKQFLMEVVNGKGATMDDLFQAIAQYDALVRAYYHDISPKCDIPSDEFINMMVTHGCFIVEFMLQHHLAAIRGLVVDQMLADEGVLRTMCNDPLVLDNQLPFFVLQRLFEMTRDINEEKPPLKEL</sequence>
<proteinExistence type="predicted"/>
<comment type="caution">
    <text evidence="1">The sequence shown here is derived from an EMBL/GenBank/DDBJ whole genome shotgun (WGS) entry which is preliminary data.</text>
</comment>
<dbReference type="InterPro" id="IPR004158">
    <property type="entry name" value="DUF247_pln"/>
</dbReference>
<reference evidence="2 4" key="3">
    <citation type="submission" date="2017-11" db="EMBL/GenBank/DDBJ databases">
        <title>De-novo sequencing of pomegranate (Punica granatum L.) genome.</title>
        <authorList>
            <person name="Akparov Z."/>
            <person name="Amiraslanov A."/>
            <person name="Hajiyeva S."/>
            <person name="Abbasov M."/>
            <person name="Kaur K."/>
            <person name="Hamwieh A."/>
            <person name="Solovyev V."/>
            <person name="Salamov A."/>
            <person name="Braich B."/>
            <person name="Kosarev P."/>
            <person name="Mahmoud A."/>
            <person name="Hajiyev E."/>
            <person name="Babayeva S."/>
            <person name="Izzatullayeva V."/>
            <person name="Mammadov A."/>
            <person name="Mammadov A."/>
            <person name="Sharifova S."/>
            <person name="Ojaghi J."/>
            <person name="Eynullazada K."/>
            <person name="Bayramov B."/>
            <person name="Abdulazimova A."/>
            <person name="Shahmuradov I."/>
        </authorList>
    </citation>
    <scope>NUCLEOTIDE SEQUENCE [LARGE SCALE GENOMIC DNA]</scope>
    <source>
        <strain evidence="2">AG2017</strain>
        <strain evidence="4">cv. AG2017</strain>
        <tissue evidence="2">Leaf</tissue>
    </source>
</reference>
<dbReference type="Proteomes" id="UP000233551">
    <property type="component" value="Unassembled WGS sequence"/>
</dbReference>
<reference evidence="3" key="1">
    <citation type="journal article" date="2017" name="Plant J.">
        <title>The pomegranate (Punica granatum L.) genome and the genomics of punicalagin biosynthesis.</title>
        <authorList>
            <person name="Qin G."/>
            <person name="Xu C."/>
            <person name="Ming R."/>
            <person name="Tang H."/>
            <person name="Guyot R."/>
            <person name="Kramer E.M."/>
            <person name="Hu Y."/>
            <person name="Yi X."/>
            <person name="Qi Y."/>
            <person name="Xu X."/>
            <person name="Gao Z."/>
            <person name="Pan H."/>
            <person name="Jian J."/>
            <person name="Tian Y."/>
            <person name="Yue Z."/>
            <person name="Xu Y."/>
        </authorList>
    </citation>
    <scope>NUCLEOTIDE SEQUENCE [LARGE SCALE GENOMIC DNA]</scope>
    <source>
        <strain evidence="3">cv. Dabenzi</strain>
    </source>
</reference>
<dbReference type="PANTHER" id="PTHR31170">
    <property type="entry name" value="BNAC04G53230D PROTEIN"/>
    <property type="match status" value="1"/>
</dbReference>
<reference evidence="1" key="2">
    <citation type="submission" date="2017-06" db="EMBL/GenBank/DDBJ databases">
        <title>The pomegranate genome and the genomics of punicalagin biosynthesis.</title>
        <authorList>
            <person name="Xu C."/>
        </authorList>
    </citation>
    <scope>NUCLEOTIDE SEQUENCE [LARGE SCALE GENOMIC DNA]</scope>
    <source>
        <tissue evidence="1">Fresh leaf</tissue>
    </source>
</reference>
<dbReference type="AlphaFoldDB" id="A0A218XZS4"/>
<evidence type="ECO:0000313" key="4">
    <source>
        <dbReference type="Proteomes" id="UP000233551"/>
    </source>
</evidence>
<dbReference type="Proteomes" id="UP000197138">
    <property type="component" value="Unassembled WGS sequence"/>
</dbReference>
<dbReference type="EMBL" id="PGOL01003422">
    <property type="protein sequence ID" value="PKI41280.1"/>
    <property type="molecule type" value="Genomic_DNA"/>
</dbReference>
<evidence type="ECO:0000313" key="2">
    <source>
        <dbReference type="EMBL" id="PKI41280.1"/>
    </source>
</evidence>
<evidence type="ECO:0000313" key="3">
    <source>
        <dbReference type="Proteomes" id="UP000197138"/>
    </source>
</evidence>